<feature type="chain" id="PRO_5009579382" description="Outer membrane protein beta-barrel domain-containing protein" evidence="1">
    <location>
        <begin position="29"/>
        <end position="223"/>
    </location>
</feature>
<dbReference type="Proteomes" id="UP000176294">
    <property type="component" value="Unassembled WGS sequence"/>
</dbReference>
<proteinExistence type="predicted"/>
<feature type="signal peptide" evidence="1">
    <location>
        <begin position="1"/>
        <end position="28"/>
    </location>
</feature>
<dbReference type="RefSeq" id="WP_070724307.1">
    <property type="nucleotide sequence ID" value="NZ_MDZB01000022.1"/>
</dbReference>
<dbReference type="AlphaFoldDB" id="A0A1G1TEV9"/>
<gene>
    <name evidence="2" type="ORF">BEN47_07075</name>
</gene>
<evidence type="ECO:0000313" key="3">
    <source>
        <dbReference type="Proteomes" id="UP000176294"/>
    </source>
</evidence>
<evidence type="ECO:0008006" key="4">
    <source>
        <dbReference type="Google" id="ProtNLM"/>
    </source>
</evidence>
<dbReference type="EMBL" id="MDZB01000022">
    <property type="protein sequence ID" value="OGX89400.1"/>
    <property type="molecule type" value="Genomic_DNA"/>
</dbReference>
<comment type="caution">
    <text evidence="2">The sequence shown here is derived from an EMBL/GenBank/DDBJ whole genome shotgun (WGS) entry which is preliminary data.</text>
</comment>
<reference evidence="2 3" key="1">
    <citation type="submission" date="2016-08" db="EMBL/GenBank/DDBJ databases">
        <title>Hymenobacter coccineus sp. nov., Hymenobacter lapidarius sp. nov. and Hymenobacter glacialis sp. nov., isolated from Antarctic soil.</title>
        <authorList>
            <person name="Sedlacek I."/>
            <person name="Kralova S."/>
            <person name="Kyrova K."/>
            <person name="Maslanova I."/>
            <person name="Stankova E."/>
            <person name="Vrbovska V."/>
            <person name="Nemec M."/>
            <person name="Bartak M."/>
            <person name="Svec P."/>
            <person name="Busse H.-J."/>
            <person name="Pantucek R."/>
        </authorList>
    </citation>
    <scope>NUCLEOTIDE SEQUENCE [LARGE SCALE GENOMIC DNA]</scope>
    <source>
        <strain evidence="2 3">CCM 8643</strain>
    </source>
</reference>
<name>A0A1G1TEV9_9BACT</name>
<evidence type="ECO:0000256" key="1">
    <source>
        <dbReference type="SAM" id="SignalP"/>
    </source>
</evidence>
<sequence length="223" mass="23936">MDRFSLPLIGKLLPTVIAVLALASPVLAQSTSSVVAETPAVESASPRNAIRFDVGSVLVHNIVNNAFGYSGTLFPILASYERQVGARGGLVAEGLANGGNSWARRVGLSVQGRYYFRFSRSKAALTGLYVAPVVAFRTVSFSGYYKPIRQHYSGVGALLGAQASLKPRSPWFIDVAAGLMSWKRLSQAKAVGNTSLNPSLSQESYYDTHPTDFDGRLGLGFRF</sequence>
<dbReference type="OrthoDB" id="885695at2"/>
<keyword evidence="1" id="KW-0732">Signal</keyword>
<accession>A0A1G1TEV9</accession>
<evidence type="ECO:0000313" key="2">
    <source>
        <dbReference type="EMBL" id="OGX89400.1"/>
    </source>
</evidence>
<organism evidence="2 3">
    <name type="scientific">Hymenobacter lapidarius</name>
    <dbReference type="NCBI Taxonomy" id="1908237"/>
    <lineage>
        <taxon>Bacteria</taxon>
        <taxon>Pseudomonadati</taxon>
        <taxon>Bacteroidota</taxon>
        <taxon>Cytophagia</taxon>
        <taxon>Cytophagales</taxon>
        <taxon>Hymenobacteraceae</taxon>
        <taxon>Hymenobacter</taxon>
    </lineage>
</organism>
<keyword evidence="3" id="KW-1185">Reference proteome</keyword>
<protein>
    <recommendedName>
        <fullName evidence="4">Outer membrane protein beta-barrel domain-containing protein</fullName>
    </recommendedName>
</protein>